<dbReference type="PANTHER" id="PTHR30579:SF3">
    <property type="entry name" value="TRANSCRIPTIONAL REGULATORY PROTEIN"/>
    <property type="match status" value="1"/>
</dbReference>
<dbReference type="PANTHER" id="PTHR30579">
    <property type="entry name" value="TRANSCRIPTIONAL REGULATOR"/>
    <property type="match status" value="1"/>
</dbReference>
<reference evidence="6" key="1">
    <citation type="submission" date="2022-08" db="EMBL/GenBank/DDBJ databases">
        <title>Nisaea acidiphila sp. nov., isolated from a marine algal debris and emended description of the genus Nisaea Urios et al. 2008.</title>
        <authorList>
            <person name="Kwon K."/>
        </authorList>
    </citation>
    <scope>NUCLEOTIDE SEQUENCE</scope>
    <source>
        <strain evidence="6">MEBiC11861</strain>
    </source>
</reference>
<keyword evidence="7" id="KW-1185">Reference proteome</keyword>
<dbReference type="RefSeq" id="WP_257768709.1">
    <property type="nucleotide sequence ID" value="NZ_CP102480.1"/>
</dbReference>
<dbReference type="Gene3D" id="1.10.10.10">
    <property type="entry name" value="Winged helix-like DNA-binding domain superfamily/Winged helix DNA-binding domain"/>
    <property type="match status" value="1"/>
</dbReference>
<dbReference type="PROSITE" id="PS50931">
    <property type="entry name" value="HTH_LYSR"/>
    <property type="match status" value="1"/>
</dbReference>
<dbReference type="GO" id="GO:0003677">
    <property type="term" value="F:DNA binding"/>
    <property type="evidence" value="ECO:0007669"/>
    <property type="project" value="UniProtKB-KW"/>
</dbReference>
<dbReference type="GO" id="GO:0003700">
    <property type="term" value="F:DNA-binding transcription factor activity"/>
    <property type="evidence" value="ECO:0007669"/>
    <property type="project" value="InterPro"/>
</dbReference>
<evidence type="ECO:0000256" key="3">
    <source>
        <dbReference type="ARBA" id="ARBA00023125"/>
    </source>
</evidence>
<evidence type="ECO:0000256" key="4">
    <source>
        <dbReference type="ARBA" id="ARBA00023163"/>
    </source>
</evidence>
<comment type="similarity">
    <text evidence="1">Belongs to the LysR transcriptional regulatory family.</text>
</comment>
<protein>
    <submittedName>
        <fullName evidence="6">LysR family transcriptional regulator</fullName>
    </submittedName>
</protein>
<keyword evidence="2" id="KW-0805">Transcription regulation</keyword>
<dbReference type="InterPro" id="IPR000847">
    <property type="entry name" value="LysR_HTH_N"/>
</dbReference>
<evidence type="ECO:0000256" key="1">
    <source>
        <dbReference type="ARBA" id="ARBA00009437"/>
    </source>
</evidence>
<dbReference type="InterPro" id="IPR005119">
    <property type="entry name" value="LysR_subst-bd"/>
</dbReference>
<accession>A0A9J7ARH0</accession>
<evidence type="ECO:0000256" key="2">
    <source>
        <dbReference type="ARBA" id="ARBA00023015"/>
    </source>
</evidence>
<dbReference type="InterPro" id="IPR050176">
    <property type="entry name" value="LTTR"/>
</dbReference>
<gene>
    <name evidence="6" type="ORF">NUH88_20900</name>
</gene>
<dbReference type="InterPro" id="IPR036390">
    <property type="entry name" value="WH_DNA-bd_sf"/>
</dbReference>
<dbReference type="SUPFAM" id="SSF46785">
    <property type="entry name" value="Winged helix' DNA-binding domain"/>
    <property type="match status" value="1"/>
</dbReference>
<dbReference type="SUPFAM" id="SSF53850">
    <property type="entry name" value="Periplasmic binding protein-like II"/>
    <property type="match status" value="1"/>
</dbReference>
<dbReference type="Gene3D" id="3.40.190.290">
    <property type="match status" value="1"/>
</dbReference>
<keyword evidence="4" id="KW-0804">Transcription</keyword>
<dbReference type="AlphaFoldDB" id="A0A9J7ARH0"/>
<evidence type="ECO:0000313" key="6">
    <source>
        <dbReference type="EMBL" id="UUX49839.1"/>
    </source>
</evidence>
<organism evidence="6 7">
    <name type="scientific">Nisaea acidiphila</name>
    <dbReference type="NCBI Taxonomy" id="1862145"/>
    <lineage>
        <taxon>Bacteria</taxon>
        <taxon>Pseudomonadati</taxon>
        <taxon>Pseudomonadota</taxon>
        <taxon>Alphaproteobacteria</taxon>
        <taxon>Rhodospirillales</taxon>
        <taxon>Thalassobaculaceae</taxon>
        <taxon>Nisaea</taxon>
    </lineage>
</organism>
<name>A0A9J7ARH0_9PROT</name>
<dbReference type="Proteomes" id="UP001060336">
    <property type="component" value="Chromosome"/>
</dbReference>
<feature type="domain" description="HTH lysR-type" evidence="5">
    <location>
        <begin position="1"/>
        <end position="58"/>
    </location>
</feature>
<keyword evidence="3" id="KW-0238">DNA-binding</keyword>
<dbReference type="InterPro" id="IPR036388">
    <property type="entry name" value="WH-like_DNA-bd_sf"/>
</dbReference>
<sequence>MNWDDLRIFLAIAREGTLHRAAASLGISQPTAGRRLSALEAALGVPLFSRARTGLTLTTAGTSLRPTAESMEKAAAELARQSDYLQEPAGGTVRISAMEWPAAFLAGRLANAWHHGLAVELVHSELTESFARREADLAVRHGLPLSGKFKTRRIGTMRSAIYGACQFLERNPEARTEQRFTSCDWVLFTEEQGHYRSMRWLDERLDGRRPAARVTTTDLTREAIASGTGLGLLPCYVGDSDPRLGRASAPIEEIAADYWLIVPPENAELQYIRRAIDWVTESFRENRQLLLGSA</sequence>
<evidence type="ECO:0000313" key="7">
    <source>
        <dbReference type="Proteomes" id="UP001060336"/>
    </source>
</evidence>
<evidence type="ECO:0000259" key="5">
    <source>
        <dbReference type="PROSITE" id="PS50931"/>
    </source>
</evidence>
<dbReference type="PRINTS" id="PR00039">
    <property type="entry name" value="HTHLYSR"/>
</dbReference>
<proteinExistence type="inferred from homology"/>
<dbReference type="KEGG" id="naci:NUH88_20900"/>
<dbReference type="EMBL" id="CP102480">
    <property type="protein sequence ID" value="UUX49839.1"/>
    <property type="molecule type" value="Genomic_DNA"/>
</dbReference>
<dbReference type="Pfam" id="PF03466">
    <property type="entry name" value="LysR_substrate"/>
    <property type="match status" value="1"/>
</dbReference>
<dbReference type="Pfam" id="PF00126">
    <property type="entry name" value="HTH_1"/>
    <property type="match status" value="1"/>
</dbReference>